<evidence type="ECO:0000313" key="2">
    <source>
        <dbReference type="Proteomes" id="UP000321224"/>
    </source>
</evidence>
<reference evidence="1 2" key="1">
    <citation type="submission" date="2019-07" db="EMBL/GenBank/DDBJ databases">
        <title>Whole genome shotgun sequence of Myxococcus virescens NBRC 100334.</title>
        <authorList>
            <person name="Hosoyama A."/>
            <person name="Uohara A."/>
            <person name="Ohji S."/>
            <person name="Ichikawa N."/>
        </authorList>
    </citation>
    <scope>NUCLEOTIDE SEQUENCE [LARGE SCALE GENOMIC DNA]</scope>
    <source>
        <strain evidence="1 2">NBRC 100334</strain>
    </source>
</reference>
<evidence type="ECO:0000313" key="1">
    <source>
        <dbReference type="EMBL" id="GEL69029.1"/>
    </source>
</evidence>
<accession>A0A511H8F8</accession>
<dbReference type="Proteomes" id="UP000321224">
    <property type="component" value="Unassembled WGS sequence"/>
</dbReference>
<name>A0A511H8F8_9BACT</name>
<organism evidence="1 2">
    <name type="scientific">Myxococcus virescens</name>
    <dbReference type="NCBI Taxonomy" id="83456"/>
    <lineage>
        <taxon>Bacteria</taxon>
        <taxon>Pseudomonadati</taxon>
        <taxon>Myxococcota</taxon>
        <taxon>Myxococcia</taxon>
        <taxon>Myxococcales</taxon>
        <taxon>Cystobacterineae</taxon>
        <taxon>Myxococcaceae</taxon>
        <taxon>Myxococcus</taxon>
    </lineage>
</organism>
<dbReference type="AlphaFoldDB" id="A0A511H8F8"/>
<sequence>MNANASADTTAVKMKKARSLTRGGSAAGAAFDMGPMSRVAGFVATLANWLTLLGNTCGMKCSTGYYWILKL</sequence>
<comment type="caution">
    <text evidence="1">The sequence shown here is derived from an EMBL/GenBank/DDBJ whole genome shotgun (WGS) entry which is preliminary data.</text>
</comment>
<proteinExistence type="predicted"/>
<dbReference type="EMBL" id="BJVY01000003">
    <property type="protein sequence ID" value="GEL69029.1"/>
    <property type="molecule type" value="Genomic_DNA"/>
</dbReference>
<protein>
    <submittedName>
        <fullName evidence="1">Uncharacterized protein</fullName>
    </submittedName>
</protein>
<gene>
    <name evidence="1" type="ORF">MVI01_08130</name>
</gene>